<name>A0A8J6P4L5_9FLAO</name>
<dbReference type="RefSeq" id="WP_163491809.1">
    <property type="nucleotide sequence ID" value="NZ_JACVEL010000002.1"/>
</dbReference>
<evidence type="ECO:0000256" key="1">
    <source>
        <dbReference type="SAM" id="Phobius"/>
    </source>
</evidence>
<gene>
    <name evidence="2" type="ORF">H9Y05_03530</name>
</gene>
<keyword evidence="3" id="KW-1185">Reference proteome</keyword>
<keyword evidence="1" id="KW-1133">Transmembrane helix</keyword>
<keyword evidence="1" id="KW-0472">Membrane</keyword>
<dbReference type="AlphaFoldDB" id="A0A8J6P4L5"/>
<evidence type="ECO:0000313" key="3">
    <source>
        <dbReference type="Proteomes" id="UP000652681"/>
    </source>
</evidence>
<accession>A0A8J6P4L5</accession>
<protein>
    <submittedName>
        <fullName evidence="2">Uncharacterized protein</fullName>
    </submittedName>
</protein>
<dbReference type="Proteomes" id="UP000652681">
    <property type="component" value="Unassembled WGS sequence"/>
</dbReference>
<organism evidence="2 3">
    <name type="scientific">Taishania pollutisoli</name>
    <dbReference type="NCBI Taxonomy" id="2766479"/>
    <lineage>
        <taxon>Bacteria</taxon>
        <taxon>Pseudomonadati</taxon>
        <taxon>Bacteroidota</taxon>
        <taxon>Flavobacteriia</taxon>
        <taxon>Flavobacteriales</taxon>
        <taxon>Crocinitomicaceae</taxon>
        <taxon>Taishania</taxon>
    </lineage>
</organism>
<reference evidence="2" key="1">
    <citation type="submission" date="2020-09" db="EMBL/GenBank/DDBJ databases">
        <title>Taishania pollutisoli gen. nov., sp. nov., Isolated from Tetrabromobisphenol A-Contaminated Soil.</title>
        <authorList>
            <person name="Chen Q."/>
        </authorList>
    </citation>
    <scope>NUCLEOTIDE SEQUENCE</scope>
    <source>
        <strain evidence="2">CZZ-1</strain>
    </source>
</reference>
<feature type="transmembrane region" description="Helical" evidence="1">
    <location>
        <begin position="20"/>
        <end position="37"/>
    </location>
</feature>
<dbReference type="EMBL" id="JACVEL010000002">
    <property type="protein sequence ID" value="MBC9811537.1"/>
    <property type="molecule type" value="Genomic_DNA"/>
</dbReference>
<evidence type="ECO:0000313" key="2">
    <source>
        <dbReference type="EMBL" id="MBC9811537.1"/>
    </source>
</evidence>
<keyword evidence="1" id="KW-0812">Transmembrane</keyword>
<comment type="caution">
    <text evidence="2">The sequence shown here is derived from an EMBL/GenBank/DDBJ whole genome shotgun (WGS) entry which is preliminary data.</text>
</comment>
<feature type="transmembrane region" description="Helical" evidence="1">
    <location>
        <begin position="43"/>
        <end position="62"/>
    </location>
</feature>
<proteinExistence type="predicted"/>
<sequence length="177" mass="20575">MNILDRPVPRHFDHGWNFPLRIRIIGFVFLLFALLQLLMGMYFIGGAMLFLALFISFSFSGVKIDVDNQQISEYIAYLGFIRISKKYSYLKLHYITVIPKRVSTAVSANMVQQTVDTNYKFSVCLFTESFRVKKTIVDFETKSEATEITTQLAHLLKMNYFEYDPQVVREKLTGRSV</sequence>